<dbReference type="EMBL" id="JBFAIH010000002">
    <property type="protein sequence ID" value="MEV0362084.1"/>
    <property type="molecule type" value="Genomic_DNA"/>
</dbReference>
<dbReference type="RefSeq" id="WP_357973963.1">
    <property type="nucleotide sequence ID" value="NZ_JBFAIH010000002.1"/>
</dbReference>
<sequence>MAVTGMATIDYLYVLDSHPVEDSENPVRQHDVVVGGPAGRGAIAAARLGNGGVKLYLLCGTGVHAEVLRTELGKEPLDATLFERKQVSQHSAVIVTADRGTRSTIWLPQPYADDEFLTELPSVFDGADGALLDCTDPVLSTAAITSCRERNVPIVIDTGGYKESSEAYLRGIDYIVSPQKFFGERTPGVSLEHAMEQAFDDFRPRVLVVTQGQRGGVFLDETGWHRYRGHPVETKDSCGAGDTFHGAFAWAVAAGADTAAALDIASWSAARKCAVFGNGGIPDSIQLQQFLAGEA</sequence>
<dbReference type="PANTHER" id="PTHR42774">
    <property type="entry name" value="PHOSPHOTRANSFERASE SYSTEM TRANSPORT PROTEIN"/>
    <property type="match status" value="1"/>
</dbReference>
<accession>A0ABV3F2Z8</accession>
<dbReference type="InterPro" id="IPR029056">
    <property type="entry name" value="Ribokinase-like"/>
</dbReference>
<dbReference type="InterPro" id="IPR011611">
    <property type="entry name" value="PfkB_dom"/>
</dbReference>
<dbReference type="InterPro" id="IPR002139">
    <property type="entry name" value="Ribo/fructo_kinase"/>
</dbReference>
<dbReference type="PANTHER" id="PTHR42774:SF3">
    <property type="entry name" value="KETOHEXOKINASE"/>
    <property type="match status" value="1"/>
</dbReference>
<feature type="domain" description="Carbohydrate kinase PfkB" evidence="5">
    <location>
        <begin position="3"/>
        <end position="275"/>
    </location>
</feature>
<dbReference type="PRINTS" id="PR00990">
    <property type="entry name" value="RIBOKINASE"/>
</dbReference>
<evidence type="ECO:0000259" key="5">
    <source>
        <dbReference type="Pfam" id="PF00294"/>
    </source>
</evidence>
<name>A0ABV3F2Z8_9NOCA</name>
<evidence type="ECO:0000313" key="7">
    <source>
        <dbReference type="Proteomes" id="UP001551658"/>
    </source>
</evidence>
<protein>
    <submittedName>
        <fullName evidence="6">PfkB family carbohydrate kinase</fullName>
    </submittedName>
</protein>
<gene>
    <name evidence="6" type="ORF">AB0H72_05205</name>
</gene>
<reference evidence="6 7" key="1">
    <citation type="submission" date="2024-06" db="EMBL/GenBank/DDBJ databases">
        <title>The Natural Products Discovery Center: Release of the First 8490 Sequenced Strains for Exploring Actinobacteria Biosynthetic Diversity.</title>
        <authorList>
            <person name="Kalkreuter E."/>
            <person name="Kautsar S.A."/>
            <person name="Yang D."/>
            <person name="Bader C.D."/>
            <person name="Teijaro C.N."/>
            <person name="Fluegel L."/>
            <person name="Davis C.M."/>
            <person name="Simpson J.R."/>
            <person name="Lauterbach L."/>
            <person name="Steele A.D."/>
            <person name="Gui C."/>
            <person name="Meng S."/>
            <person name="Li G."/>
            <person name="Viehrig K."/>
            <person name="Ye F."/>
            <person name="Su P."/>
            <person name="Kiefer A.F."/>
            <person name="Nichols A."/>
            <person name="Cepeda A.J."/>
            <person name="Yan W."/>
            <person name="Fan B."/>
            <person name="Jiang Y."/>
            <person name="Adhikari A."/>
            <person name="Zheng C.-J."/>
            <person name="Schuster L."/>
            <person name="Cowan T.M."/>
            <person name="Smanski M.J."/>
            <person name="Chevrette M.G."/>
            <person name="De Carvalho L.P.S."/>
            <person name="Shen B."/>
        </authorList>
    </citation>
    <scope>NUCLEOTIDE SEQUENCE [LARGE SCALE GENOMIC DNA]</scope>
    <source>
        <strain evidence="6 7">NPDC050671</strain>
    </source>
</reference>
<evidence type="ECO:0000256" key="1">
    <source>
        <dbReference type="ARBA" id="ARBA00010688"/>
    </source>
</evidence>
<evidence type="ECO:0000256" key="4">
    <source>
        <dbReference type="RuleBase" id="RU003704"/>
    </source>
</evidence>
<dbReference type="Proteomes" id="UP001551658">
    <property type="component" value="Unassembled WGS sequence"/>
</dbReference>
<dbReference type="InterPro" id="IPR002173">
    <property type="entry name" value="Carboh/pur_kinase_PfkB_CS"/>
</dbReference>
<proteinExistence type="inferred from homology"/>
<dbReference type="GO" id="GO:0016301">
    <property type="term" value="F:kinase activity"/>
    <property type="evidence" value="ECO:0007669"/>
    <property type="project" value="UniProtKB-KW"/>
</dbReference>
<dbReference type="Gene3D" id="3.40.1190.20">
    <property type="match status" value="1"/>
</dbReference>
<dbReference type="Pfam" id="PF00294">
    <property type="entry name" value="PfkB"/>
    <property type="match status" value="1"/>
</dbReference>
<keyword evidence="2 4" id="KW-0808">Transferase</keyword>
<dbReference type="PROSITE" id="PS00584">
    <property type="entry name" value="PFKB_KINASES_2"/>
    <property type="match status" value="1"/>
</dbReference>
<comment type="caution">
    <text evidence="6">The sequence shown here is derived from an EMBL/GenBank/DDBJ whole genome shotgun (WGS) entry which is preliminary data.</text>
</comment>
<organism evidence="6 7">
    <name type="scientific">Nocardia fusca</name>
    <dbReference type="NCBI Taxonomy" id="941183"/>
    <lineage>
        <taxon>Bacteria</taxon>
        <taxon>Bacillati</taxon>
        <taxon>Actinomycetota</taxon>
        <taxon>Actinomycetes</taxon>
        <taxon>Mycobacteriales</taxon>
        <taxon>Nocardiaceae</taxon>
        <taxon>Nocardia</taxon>
    </lineage>
</organism>
<dbReference type="SUPFAM" id="SSF53613">
    <property type="entry name" value="Ribokinase-like"/>
    <property type="match status" value="1"/>
</dbReference>
<keyword evidence="7" id="KW-1185">Reference proteome</keyword>
<keyword evidence="3 4" id="KW-0418">Kinase</keyword>
<comment type="similarity">
    <text evidence="1 4">Belongs to the carbohydrate kinase PfkB family.</text>
</comment>
<evidence type="ECO:0000256" key="2">
    <source>
        <dbReference type="ARBA" id="ARBA00022679"/>
    </source>
</evidence>
<evidence type="ECO:0000256" key="3">
    <source>
        <dbReference type="ARBA" id="ARBA00022777"/>
    </source>
</evidence>
<evidence type="ECO:0000313" key="6">
    <source>
        <dbReference type="EMBL" id="MEV0362084.1"/>
    </source>
</evidence>
<dbReference type="InterPro" id="IPR052562">
    <property type="entry name" value="Ketohexokinase-related"/>
</dbReference>